<organism evidence="1 2">
    <name type="scientific">Zarea fungicola</name>
    <dbReference type="NCBI Taxonomy" id="93591"/>
    <lineage>
        <taxon>Eukaryota</taxon>
        <taxon>Fungi</taxon>
        <taxon>Dikarya</taxon>
        <taxon>Ascomycota</taxon>
        <taxon>Pezizomycotina</taxon>
        <taxon>Sordariomycetes</taxon>
        <taxon>Hypocreomycetidae</taxon>
        <taxon>Hypocreales</taxon>
        <taxon>Cordycipitaceae</taxon>
        <taxon>Zarea</taxon>
    </lineage>
</organism>
<evidence type="ECO:0000313" key="1">
    <source>
        <dbReference type="EMBL" id="KAJ2968984.1"/>
    </source>
</evidence>
<proteinExistence type="predicted"/>
<evidence type="ECO:0000313" key="2">
    <source>
        <dbReference type="Proteomes" id="UP001143910"/>
    </source>
</evidence>
<comment type="caution">
    <text evidence="1">The sequence shown here is derived from an EMBL/GenBank/DDBJ whole genome shotgun (WGS) entry which is preliminary data.</text>
</comment>
<dbReference type="EMBL" id="JANJQO010001853">
    <property type="protein sequence ID" value="KAJ2968984.1"/>
    <property type="molecule type" value="Genomic_DNA"/>
</dbReference>
<accession>A0ACC1MQ94</accession>
<gene>
    <name evidence="1" type="ORF">NQ176_g8905</name>
</gene>
<reference evidence="1" key="1">
    <citation type="submission" date="2022-08" db="EMBL/GenBank/DDBJ databases">
        <title>Genome Sequence of Lecanicillium fungicola.</title>
        <authorList>
            <person name="Buettner E."/>
        </authorList>
    </citation>
    <scope>NUCLEOTIDE SEQUENCE</scope>
    <source>
        <strain evidence="1">Babe33</strain>
    </source>
</reference>
<name>A0ACC1MQ94_9HYPO</name>
<dbReference type="Proteomes" id="UP001143910">
    <property type="component" value="Unassembled WGS sequence"/>
</dbReference>
<sequence length="92" mass="10201">MRARANRAVGLRGDATVASSRRQKRAYKFGASDGAAKVGEAKWTFVQSTEDGVGRELLVCTQSKPNGEFEEEQDKKEEEPAWMQSETLHELG</sequence>
<keyword evidence="2" id="KW-1185">Reference proteome</keyword>
<protein>
    <submittedName>
        <fullName evidence="1">Uncharacterized protein</fullName>
    </submittedName>
</protein>